<dbReference type="PANTHER" id="PTHR35526">
    <property type="entry name" value="ANTI-SIGMA-F FACTOR RSBW-RELATED"/>
    <property type="match status" value="1"/>
</dbReference>
<dbReference type="Gene3D" id="3.30.450.20">
    <property type="entry name" value="PAS domain"/>
    <property type="match status" value="1"/>
</dbReference>
<keyword evidence="1" id="KW-0808">Transferase</keyword>
<name>A0A7G9R8Q3_9ACTN</name>
<evidence type="ECO:0000313" key="4">
    <source>
        <dbReference type="Proteomes" id="UP000515947"/>
    </source>
</evidence>
<dbReference type="Gene3D" id="3.30.565.10">
    <property type="entry name" value="Histidine kinase-like ATPase, C-terminal domain"/>
    <property type="match status" value="1"/>
</dbReference>
<keyword evidence="3" id="KW-0547">Nucleotide-binding</keyword>
<dbReference type="Pfam" id="PF00989">
    <property type="entry name" value="PAS"/>
    <property type="match status" value="1"/>
</dbReference>
<dbReference type="SMART" id="SM00091">
    <property type="entry name" value="PAS"/>
    <property type="match status" value="1"/>
</dbReference>
<dbReference type="PROSITE" id="PS50112">
    <property type="entry name" value="PAS"/>
    <property type="match status" value="1"/>
</dbReference>
<protein>
    <submittedName>
        <fullName evidence="3">ATP-binding protein</fullName>
    </submittedName>
</protein>
<dbReference type="AlphaFoldDB" id="A0A7G9R8Q3"/>
<dbReference type="InterPro" id="IPR035965">
    <property type="entry name" value="PAS-like_dom_sf"/>
</dbReference>
<keyword evidence="1" id="KW-0418">Kinase</keyword>
<keyword evidence="1" id="KW-0723">Serine/threonine-protein kinase</keyword>
<gene>
    <name evidence="3" type="ORF">H9L09_15855</name>
</gene>
<evidence type="ECO:0000259" key="2">
    <source>
        <dbReference type="PROSITE" id="PS50112"/>
    </source>
</evidence>
<organism evidence="3 4">
    <name type="scientific">Nocardioides mesophilus</name>
    <dbReference type="NCBI Taxonomy" id="433659"/>
    <lineage>
        <taxon>Bacteria</taxon>
        <taxon>Bacillati</taxon>
        <taxon>Actinomycetota</taxon>
        <taxon>Actinomycetes</taxon>
        <taxon>Propionibacteriales</taxon>
        <taxon>Nocardioidaceae</taxon>
        <taxon>Nocardioides</taxon>
    </lineage>
</organism>
<proteinExistence type="predicted"/>
<sequence length="446" mass="47901">MGATTCSSARAESFERTLPPLPSSVSEARRLFRDLLRGAVVEELVDNVAVVVSELVTNAMLHAGTPIVVVGRIVGDRVRVEIADGSQHLPMPRRYAPTAGTGRGLMLIEQLVDSWGVEHHATGKTVWCLLSADGGTAARAEPSWTSSDPLAVRVAPGSEHDGVTVRLLRMPLLLHEAWREHAEALLRECLLASLDSLDDLAGTGDLDAIQVHADATDAVALLEEQVPAADVDMDPARLMAGATEPLVSADEVRLEVPTDSVAHFLVLDEAMDRALALHRDGRVLAPPTQPEVQQFRRWVCRQVRDQADGLPPQAWSFAVDPGPASLPAPPWDTTEVEAAGAAMIAADDTNRILAASPAALELLGYDYGELVGRRLVSIIPGRFRQAHVAGFTLHLLVGRAPLLDRSVAVPALHRDGREVDVELTVSVQQTGANRRVFVALMSPIRS</sequence>
<dbReference type="InterPro" id="IPR036890">
    <property type="entry name" value="HATPase_C_sf"/>
</dbReference>
<dbReference type="PANTHER" id="PTHR35526:SF3">
    <property type="entry name" value="ANTI-SIGMA-F FACTOR RSBW"/>
    <property type="match status" value="1"/>
</dbReference>
<dbReference type="InterPro" id="IPR003594">
    <property type="entry name" value="HATPase_dom"/>
</dbReference>
<dbReference type="Pfam" id="PF13581">
    <property type="entry name" value="HATPase_c_2"/>
    <property type="match status" value="1"/>
</dbReference>
<evidence type="ECO:0000256" key="1">
    <source>
        <dbReference type="ARBA" id="ARBA00022527"/>
    </source>
</evidence>
<evidence type="ECO:0000313" key="3">
    <source>
        <dbReference type="EMBL" id="QNN51978.1"/>
    </source>
</evidence>
<accession>A0A7G9R8Q3</accession>
<dbReference type="EMBL" id="CP060713">
    <property type="protein sequence ID" value="QNN51978.1"/>
    <property type="molecule type" value="Genomic_DNA"/>
</dbReference>
<dbReference type="NCBIfam" id="TIGR00229">
    <property type="entry name" value="sensory_box"/>
    <property type="match status" value="1"/>
</dbReference>
<dbReference type="GO" id="GO:0006355">
    <property type="term" value="P:regulation of DNA-templated transcription"/>
    <property type="evidence" value="ECO:0007669"/>
    <property type="project" value="InterPro"/>
</dbReference>
<dbReference type="InterPro" id="IPR050267">
    <property type="entry name" value="Anti-sigma-factor_SerPK"/>
</dbReference>
<dbReference type="GO" id="GO:0004674">
    <property type="term" value="F:protein serine/threonine kinase activity"/>
    <property type="evidence" value="ECO:0007669"/>
    <property type="project" value="UniProtKB-KW"/>
</dbReference>
<keyword evidence="4" id="KW-1185">Reference proteome</keyword>
<dbReference type="GO" id="GO:0005524">
    <property type="term" value="F:ATP binding"/>
    <property type="evidence" value="ECO:0007669"/>
    <property type="project" value="UniProtKB-KW"/>
</dbReference>
<reference evidence="3 4" key="1">
    <citation type="submission" date="2020-08" db="EMBL/GenBank/DDBJ databases">
        <title>Genome sequence of Nocardioides mesophilus KACC 16243T.</title>
        <authorList>
            <person name="Hyun D.-W."/>
            <person name="Bae J.-W."/>
        </authorList>
    </citation>
    <scope>NUCLEOTIDE SEQUENCE [LARGE SCALE GENOMIC DNA]</scope>
    <source>
        <strain evidence="3 4">KACC 16243</strain>
    </source>
</reference>
<feature type="domain" description="PAS" evidence="2">
    <location>
        <begin position="336"/>
        <end position="376"/>
    </location>
</feature>
<dbReference type="InterPro" id="IPR000014">
    <property type="entry name" value="PAS"/>
</dbReference>
<dbReference type="SUPFAM" id="SSF55874">
    <property type="entry name" value="ATPase domain of HSP90 chaperone/DNA topoisomerase II/histidine kinase"/>
    <property type="match status" value="1"/>
</dbReference>
<dbReference type="InterPro" id="IPR013767">
    <property type="entry name" value="PAS_fold"/>
</dbReference>
<keyword evidence="3" id="KW-0067">ATP-binding</keyword>
<dbReference type="KEGG" id="nmes:H9L09_15855"/>
<dbReference type="Proteomes" id="UP000515947">
    <property type="component" value="Chromosome"/>
</dbReference>
<dbReference type="CDD" id="cd16936">
    <property type="entry name" value="HATPase_RsbW-like"/>
    <property type="match status" value="1"/>
</dbReference>
<dbReference type="RefSeq" id="WP_187577821.1">
    <property type="nucleotide sequence ID" value="NZ_CP060713.1"/>
</dbReference>
<dbReference type="SUPFAM" id="SSF55785">
    <property type="entry name" value="PYP-like sensor domain (PAS domain)"/>
    <property type="match status" value="1"/>
</dbReference>
<dbReference type="CDD" id="cd00130">
    <property type="entry name" value="PAS"/>
    <property type="match status" value="1"/>
</dbReference>